<dbReference type="AlphaFoldDB" id="A0A2T0PST0"/>
<dbReference type="RefSeq" id="WP_106253268.1">
    <property type="nucleotide sequence ID" value="NZ_PVZC01000012.1"/>
</dbReference>
<name>A0A2T0PST0_9ACTN</name>
<organism evidence="1 2">
    <name type="scientific">Allonocardiopsis opalescens</name>
    <dbReference type="NCBI Taxonomy" id="1144618"/>
    <lineage>
        <taxon>Bacteria</taxon>
        <taxon>Bacillati</taxon>
        <taxon>Actinomycetota</taxon>
        <taxon>Actinomycetes</taxon>
        <taxon>Streptosporangiales</taxon>
        <taxon>Allonocardiopsis</taxon>
    </lineage>
</organism>
<dbReference type="Proteomes" id="UP000237846">
    <property type="component" value="Unassembled WGS sequence"/>
</dbReference>
<sequence>MTIEPGQTYKSSHPGGGPQIRVLAVYPGSARGPSAEVENVNGAKRTRMVALSQLHTDGKPRRSGYSLIQDT</sequence>
<protein>
    <submittedName>
        <fullName evidence="1">Uncharacterized protein</fullName>
    </submittedName>
</protein>
<dbReference type="EMBL" id="PVZC01000012">
    <property type="protein sequence ID" value="PRX91945.1"/>
    <property type="molecule type" value="Genomic_DNA"/>
</dbReference>
<evidence type="ECO:0000313" key="2">
    <source>
        <dbReference type="Proteomes" id="UP000237846"/>
    </source>
</evidence>
<comment type="caution">
    <text evidence="1">The sequence shown here is derived from an EMBL/GenBank/DDBJ whole genome shotgun (WGS) entry which is preliminary data.</text>
</comment>
<reference evidence="1 2" key="1">
    <citation type="submission" date="2018-03" db="EMBL/GenBank/DDBJ databases">
        <title>Genomic Encyclopedia of Archaeal and Bacterial Type Strains, Phase II (KMG-II): from individual species to whole genera.</title>
        <authorList>
            <person name="Goeker M."/>
        </authorList>
    </citation>
    <scope>NUCLEOTIDE SEQUENCE [LARGE SCALE GENOMIC DNA]</scope>
    <source>
        <strain evidence="1 2">DSM 45601</strain>
    </source>
</reference>
<accession>A0A2T0PST0</accession>
<evidence type="ECO:0000313" key="1">
    <source>
        <dbReference type="EMBL" id="PRX91945.1"/>
    </source>
</evidence>
<proteinExistence type="predicted"/>
<keyword evidence="2" id="KW-1185">Reference proteome</keyword>
<gene>
    <name evidence="1" type="ORF">CLV72_11218</name>
</gene>
<dbReference type="OrthoDB" id="4310996at2"/>